<dbReference type="Gene3D" id="1.50.10.10">
    <property type="match status" value="1"/>
</dbReference>
<evidence type="ECO:0000313" key="3">
    <source>
        <dbReference type="EMBL" id="GJH27257.1"/>
    </source>
</evidence>
<dbReference type="SUPFAM" id="SSF48208">
    <property type="entry name" value="Six-hairpin glycosidases"/>
    <property type="match status" value="1"/>
</dbReference>
<reference evidence="3" key="1">
    <citation type="submission" date="2022-09" db="EMBL/GenBank/DDBJ databases">
        <title>Isolation and characterization of 3-chlorobenzoate degrading bacteria from soils in Shizuoka.</title>
        <authorList>
            <person name="Ifat A."/>
            <person name="Ogawa N."/>
            <person name="Kimbara K."/>
            <person name="Moriuchi R."/>
            <person name="Dohra H."/>
            <person name="Shintani M."/>
        </authorList>
    </citation>
    <scope>NUCLEOTIDE SEQUENCE</scope>
    <source>
        <strain evidence="3">19CS4-2</strain>
    </source>
</reference>
<gene>
    <name evidence="3" type="ORF">CBA19CS42_22095</name>
</gene>
<dbReference type="InterPro" id="IPR045582">
    <property type="entry name" value="Trehalase-like_N"/>
</dbReference>
<dbReference type="PANTHER" id="PTHR31616:SF0">
    <property type="entry name" value="GLUCAN 1,4-ALPHA-GLUCOSIDASE"/>
    <property type="match status" value="1"/>
</dbReference>
<protein>
    <submittedName>
        <fullName evidence="3">Glycoside hydrolase family 15 protein</fullName>
    </submittedName>
</protein>
<keyword evidence="3" id="KW-0378">Hydrolase</keyword>
<evidence type="ECO:0000313" key="4">
    <source>
        <dbReference type="Proteomes" id="UP001055111"/>
    </source>
</evidence>
<dbReference type="PANTHER" id="PTHR31616">
    <property type="entry name" value="TREHALASE"/>
    <property type="match status" value="1"/>
</dbReference>
<feature type="domain" description="GH15-like" evidence="1">
    <location>
        <begin position="235"/>
        <end position="602"/>
    </location>
</feature>
<dbReference type="AlphaFoldDB" id="A0AA37ICP6"/>
<dbReference type="RefSeq" id="WP_238213939.1">
    <property type="nucleotide sequence ID" value="NZ_BPUS01000009.1"/>
</dbReference>
<dbReference type="InterPro" id="IPR008928">
    <property type="entry name" value="6-hairpin_glycosidase_sf"/>
</dbReference>
<proteinExistence type="predicted"/>
<dbReference type="Pfam" id="PF19291">
    <property type="entry name" value="TREH_N"/>
    <property type="match status" value="1"/>
</dbReference>
<feature type="domain" description="Trehalase-like N-terminal" evidence="2">
    <location>
        <begin position="11"/>
        <end position="173"/>
    </location>
</feature>
<organism evidence="3 4">
    <name type="scientific">Caballeronia novacaledonica</name>
    <dbReference type="NCBI Taxonomy" id="1544861"/>
    <lineage>
        <taxon>Bacteria</taxon>
        <taxon>Pseudomonadati</taxon>
        <taxon>Pseudomonadota</taxon>
        <taxon>Betaproteobacteria</taxon>
        <taxon>Burkholderiales</taxon>
        <taxon>Burkholderiaceae</taxon>
        <taxon>Caballeronia</taxon>
    </lineage>
</organism>
<sequence>MGHHPEQVPAAALPIDGRGMIGNMKTAALVSLCGAIDFMCFPRIDSPTLFAGLLDSERGGAFSITPRTPHANRRANVKQMYLPETNVLLTRFMTDEGVCELLDLMPVASNAARADQVPNCVLRIVRLVYGRMTLDVRCDPRFDYARATHTAQAVEKGVDFIRADGSPPVRLIANVPLTIDGQSACATLDFEAGDCACFALGDAHGLADIEANHDAILSDTIDYWKAWSSRSTYRGRYREVVLRSALTLKLLSSEEFGAIVAAPTFGLPEAQDGSRRWDYRFTWIRDAAFSVYALLRLGYTGEAERFMKWIAERSRDCSLHGQLRVMYSVDGDDALAESPLTSLVGDMPGHVVVGNEARDQMQLDVYGALLDSVYLYNKYGAAISYDGWRHVTRTVDYVVEHWREADNGIWEFRNGTRALLHSRLMCWVTLDRALRLAEKRSLPAPLANWFKTRDEIHRDIHEQFWNDDIRSFVQTPGSATLDASALMMPLVRFIGPKDPRWIGTLDAIGRDLRVDPLIFRYTRGSTLDGLPGTEGGFSACSFWYAEALARAGRVDEGRLVFEKMLAYANHVGLFSEEVATSGEALGNFPQALTHLALISAAYQLDRNLDRVHVPWT</sequence>
<dbReference type="Proteomes" id="UP001055111">
    <property type="component" value="Unassembled WGS sequence"/>
</dbReference>
<dbReference type="InterPro" id="IPR011613">
    <property type="entry name" value="GH15-like"/>
</dbReference>
<dbReference type="EMBL" id="BPUS01000009">
    <property type="protein sequence ID" value="GJH27257.1"/>
    <property type="molecule type" value="Genomic_DNA"/>
</dbReference>
<name>A0AA37ICP6_9BURK</name>
<accession>A0AA37ICP6</accession>
<comment type="caution">
    <text evidence="3">The sequence shown here is derived from an EMBL/GenBank/DDBJ whole genome shotgun (WGS) entry which is preliminary data.</text>
</comment>
<evidence type="ECO:0000259" key="2">
    <source>
        <dbReference type="Pfam" id="PF19291"/>
    </source>
</evidence>
<dbReference type="InterPro" id="IPR012341">
    <property type="entry name" value="6hp_glycosidase-like_sf"/>
</dbReference>
<evidence type="ECO:0000259" key="1">
    <source>
        <dbReference type="Pfam" id="PF00723"/>
    </source>
</evidence>
<dbReference type="GO" id="GO:0004553">
    <property type="term" value="F:hydrolase activity, hydrolyzing O-glycosyl compounds"/>
    <property type="evidence" value="ECO:0007669"/>
    <property type="project" value="TreeGrafter"/>
</dbReference>
<dbReference type="GO" id="GO:0005975">
    <property type="term" value="P:carbohydrate metabolic process"/>
    <property type="evidence" value="ECO:0007669"/>
    <property type="project" value="InterPro"/>
</dbReference>
<dbReference type="Pfam" id="PF00723">
    <property type="entry name" value="Glyco_hydro_15"/>
    <property type="match status" value="1"/>
</dbReference>